<dbReference type="AlphaFoldDB" id="A0A3B1CYR7"/>
<reference evidence="1" key="1">
    <citation type="submission" date="2018-06" db="EMBL/GenBank/DDBJ databases">
        <authorList>
            <person name="Zhirakovskaya E."/>
        </authorList>
    </citation>
    <scope>NUCLEOTIDE SEQUENCE</scope>
</reference>
<proteinExistence type="predicted"/>
<evidence type="ECO:0000313" key="1">
    <source>
        <dbReference type="EMBL" id="VAX21747.1"/>
    </source>
</evidence>
<organism evidence="1">
    <name type="scientific">hydrothermal vent metagenome</name>
    <dbReference type="NCBI Taxonomy" id="652676"/>
    <lineage>
        <taxon>unclassified sequences</taxon>
        <taxon>metagenomes</taxon>
        <taxon>ecological metagenomes</taxon>
    </lineage>
</organism>
<dbReference type="EMBL" id="UOGE01000068">
    <property type="protein sequence ID" value="VAX21747.1"/>
    <property type="molecule type" value="Genomic_DNA"/>
</dbReference>
<sequence>MELHLLEKLAWAGVGLIMIIAIARRMKPERIEGGSVPSARNMPNHFVAEHAGVFNTKVIAIEFEEAGPILFVNGEYKNLDERLQIEGVTAEFSSNGLNETFVFFEPCAGEEGMDIRLGDLINLTAPVAIEAYDRGLFRTPLFSPEREERMRRAMENLGECARRIVDKFDRDFDEYSLEGDAIEVIEKNFIGAPEVREIIARIKEEFIWRPGDIAIRVRFLAHEDEAIEEIPITLNISHQSVEALKGNIDSMVINFLLHELELPQELYHSVVFER</sequence>
<accession>A0A3B1CYR7</accession>
<protein>
    <submittedName>
        <fullName evidence="1">Uncharacterized protein</fullName>
    </submittedName>
</protein>
<gene>
    <name evidence="1" type="ORF">MNBD_NITROSPINAE02-820</name>
</gene>
<name>A0A3B1CYR7_9ZZZZ</name>